<proteinExistence type="predicted"/>
<dbReference type="EMBL" id="JACIDM010000002">
    <property type="protein sequence ID" value="MBB4083591.1"/>
    <property type="molecule type" value="Genomic_DNA"/>
</dbReference>
<dbReference type="AlphaFoldDB" id="A0A7W6JEJ1"/>
<gene>
    <name evidence="1" type="ORF">GGR12_002457</name>
</gene>
<evidence type="ECO:0000313" key="1">
    <source>
        <dbReference type="EMBL" id="MBB4083591.1"/>
    </source>
</evidence>
<dbReference type="RefSeq" id="WP_183204670.1">
    <property type="nucleotide sequence ID" value="NZ_BAAAER010000007.1"/>
</dbReference>
<dbReference type="Proteomes" id="UP000529946">
    <property type="component" value="Unassembled WGS sequence"/>
</dbReference>
<protein>
    <submittedName>
        <fullName evidence="1">Uncharacterized protein</fullName>
    </submittedName>
</protein>
<organism evidence="1 2">
    <name type="scientific">Brevundimonas lenta</name>
    <dbReference type="NCBI Taxonomy" id="424796"/>
    <lineage>
        <taxon>Bacteria</taxon>
        <taxon>Pseudomonadati</taxon>
        <taxon>Pseudomonadota</taxon>
        <taxon>Alphaproteobacteria</taxon>
        <taxon>Caulobacterales</taxon>
        <taxon>Caulobacteraceae</taxon>
        <taxon>Brevundimonas</taxon>
    </lineage>
</organism>
<reference evidence="1 2" key="1">
    <citation type="submission" date="2020-08" db="EMBL/GenBank/DDBJ databases">
        <title>Genomic Encyclopedia of Type Strains, Phase IV (KMG-IV): sequencing the most valuable type-strain genomes for metagenomic binning, comparative biology and taxonomic classification.</title>
        <authorList>
            <person name="Goeker M."/>
        </authorList>
    </citation>
    <scope>NUCLEOTIDE SEQUENCE [LARGE SCALE GENOMIC DNA]</scope>
    <source>
        <strain evidence="1 2">DSM 23960</strain>
    </source>
</reference>
<accession>A0A7W6JEJ1</accession>
<evidence type="ECO:0000313" key="2">
    <source>
        <dbReference type="Proteomes" id="UP000529946"/>
    </source>
</evidence>
<keyword evidence="2" id="KW-1185">Reference proteome</keyword>
<name>A0A7W6JEJ1_9CAUL</name>
<comment type="caution">
    <text evidence="1">The sequence shown here is derived from an EMBL/GenBank/DDBJ whole genome shotgun (WGS) entry which is preliminary data.</text>
</comment>
<sequence length="50" mass="6040">MFPAIRHRLCQHTSYWSERRKGYVCDQCGRFTPDLRPKSKYPSEIPGFRH</sequence>